<dbReference type="EMBL" id="BK014802">
    <property type="protein sequence ID" value="DAD76468.1"/>
    <property type="molecule type" value="Genomic_DNA"/>
</dbReference>
<name>A0A8S5M2K7_9VIRU</name>
<reference evidence="1" key="1">
    <citation type="journal article" date="2021" name="Proc. Natl. Acad. Sci. U.S.A.">
        <title>A Catalog of Tens of Thousands of Viruses from Human Metagenomes Reveals Hidden Associations with Chronic Diseases.</title>
        <authorList>
            <person name="Tisza M.J."/>
            <person name="Buck C.B."/>
        </authorList>
    </citation>
    <scope>NUCLEOTIDE SEQUENCE</scope>
    <source>
        <strain evidence="1">CtCVC7</strain>
    </source>
</reference>
<protein>
    <submittedName>
        <fullName evidence="1">Outer membrane protein assembly factor</fullName>
    </submittedName>
</protein>
<proteinExistence type="predicted"/>
<organism evidence="1">
    <name type="scientific">Microviridae sp. ctCVC7</name>
    <dbReference type="NCBI Taxonomy" id="2826729"/>
    <lineage>
        <taxon>Viruses</taxon>
        <taxon>Monodnaviria</taxon>
        <taxon>Sangervirae</taxon>
        <taxon>Phixviricota</taxon>
        <taxon>Malgrandaviricetes</taxon>
        <taxon>Petitvirales</taxon>
        <taxon>Microviridae</taxon>
    </lineage>
</organism>
<sequence>MKEWLKTHWKELLIAVLTAVVAVLSSCGSTWRISDNKVGVVVMKNDTIKCRHDSIP</sequence>
<accession>A0A8S5M2K7</accession>
<dbReference type="PROSITE" id="PS51257">
    <property type="entry name" value="PROKAR_LIPOPROTEIN"/>
    <property type="match status" value="1"/>
</dbReference>
<evidence type="ECO:0000313" key="1">
    <source>
        <dbReference type="EMBL" id="DAD76468.1"/>
    </source>
</evidence>